<dbReference type="InterPro" id="IPR004358">
    <property type="entry name" value="Sig_transdc_His_kin-like_C"/>
</dbReference>
<dbReference type="GO" id="GO:0004673">
    <property type="term" value="F:protein histidine kinase activity"/>
    <property type="evidence" value="ECO:0007669"/>
    <property type="project" value="UniProtKB-EC"/>
</dbReference>
<dbReference type="PANTHER" id="PTHR42878">
    <property type="entry name" value="TWO-COMPONENT HISTIDINE KINASE"/>
    <property type="match status" value="1"/>
</dbReference>
<evidence type="ECO:0000256" key="2">
    <source>
        <dbReference type="ARBA" id="ARBA00012438"/>
    </source>
</evidence>
<accession>A0AAE4BRJ6</accession>
<feature type="domain" description="Histidine kinase" evidence="9">
    <location>
        <begin position="222"/>
        <end position="435"/>
    </location>
</feature>
<dbReference type="AlphaFoldDB" id="A0AAE4BRJ6"/>
<gene>
    <name evidence="10" type="ORF">HNQ88_000856</name>
</gene>
<dbReference type="InterPro" id="IPR036890">
    <property type="entry name" value="HATPase_C_sf"/>
</dbReference>
<evidence type="ECO:0000259" key="9">
    <source>
        <dbReference type="PROSITE" id="PS50109"/>
    </source>
</evidence>
<evidence type="ECO:0000256" key="8">
    <source>
        <dbReference type="SAM" id="Phobius"/>
    </source>
</evidence>
<evidence type="ECO:0000256" key="5">
    <source>
        <dbReference type="ARBA" id="ARBA00022777"/>
    </source>
</evidence>
<keyword evidence="7" id="KW-0902">Two-component regulatory system</keyword>
<dbReference type="InterPro" id="IPR005467">
    <property type="entry name" value="His_kinase_dom"/>
</dbReference>
<evidence type="ECO:0000313" key="11">
    <source>
        <dbReference type="Proteomes" id="UP001185092"/>
    </source>
</evidence>
<reference evidence="10" key="1">
    <citation type="submission" date="2023-07" db="EMBL/GenBank/DDBJ databases">
        <title>Genomic Encyclopedia of Type Strains, Phase IV (KMG-IV): sequencing the most valuable type-strain genomes for metagenomic binning, comparative biology and taxonomic classification.</title>
        <authorList>
            <person name="Goeker M."/>
        </authorList>
    </citation>
    <scope>NUCLEOTIDE SEQUENCE</scope>
    <source>
        <strain evidence="10">DSM 26174</strain>
    </source>
</reference>
<evidence type="ECO:0000313" key="10">
    <source>
        <dbReference type="EMBL" id="MDR6237880.1"/>
    </source>
</evidence>
<dbReference type="GO" id="GO:0007234">
    <property type="term" value="P:osmosensory signaling via phosphorelay pathway"/>
    <property type="evidence" value="ECO:0007669"/>
    <property type="project" value="TreeGrafter"/>
</dbReference>
<proteinExistence type="predicted"/>
<keyword evidence="3" id="KW-0808">Transferase</keyword>
<dbReference type="PROSITE" id="PS50109">
    <property type="entry name" value="HIS_KIN"/>
    <property type="match status" value="1"/>
</dbReference>
<dbReference type="EC" id="2.7.13.3" evidence="2"/>
<dbReference type="EMBL" id="JAVDQD010000001">
    <property type="protein sequence ID" value="MDR6237880.1"/>
    <property type="molecule type" value="Genomic_DNA"/>
</dbReference>
<dbReference type="Pfam" id="PF02518">
    <property type="entry name" value="HATPase_c"/>
    <property type="match status" value="1"/>
</dbReference>
<sequence length="435" mass="49995">MKLNLLKLAFTFILIAGLHAFIPKYLGGYGLIGIAVFDVFFLLYLLHKYETYNEAIICALESLINDDFSIHAQKSSGISSELIKKLEQLQLKFKSQHDETAKQTEYFRFLIENINIGILTYKDNWKIVHSNKRFKEQVGVGQLSHIRQLFNSNSEWKEALEKAKTWKKFLFESHQQHRKAKYLIQSSTVAIKNDEYTFVSVHDIEHELEYQELESWNKLFQVLTHEIMNTLTPITSLSESLSELVNNSDIEPVSKIPTLQRGLEIIKGQSDHLMHFVKLYRGFIELPKPKKKDINIAELIHKSIHSAKENNCFDNTKISIKIYPKEFLISVDEGLMTQTLTNILKNAWEAKDEHRTLEINIDAHQNNSGVLVLFVCNNGRKIPPEALKNIFVPFFTTKDNGNGIGLSLSKQIVNLHGGKISVSSTEEKTCFKIEI</sequence>
<keyword evidence="8" id="KW-0472">Membrane</keyword>
<dbReference type="Gene3D" id="3.30.450.20">
    <property type="entry name" value="PAS domain"/>
    <property type="match status" value="1"/>
</dbReference>
<dbReference type="PRINTS" id="PR00344">
    <property type="entry name" value="BCTRLSENSOR"/>
</dbReference>
<dbReference type="RefSeq" id="WP_309937352.1">
    <property type="nucleotide sequence ID" value="NZ_AP025305.1"/>
</dbReference>
<keyword evidence="8" id="KW-0812">Transmembrane</keyword>
<dbReference type="GO" id="GO:0000156">
    <property type="term" value="F:phosphorelay response regulator activity"/>
    <property type="evidence" value="ECO:0007669"/>
    <property type="project" value="TreeGrafter"/>
</dbReference>
<organism evidence="10 11">
    <name type="scientific">Aureibacter tunicatorum</name>
    <dbReference type="NCBI Taxonomy" id="866807"/>
    <lineage>
        <taxon>Bacteria</taxon>
        <taxon>Pseudomonadati</taxon>
        <taxon>Bacteroidota</taxon>
        <taxon>Cytophagia</taxon>
        <taxon>Cytophagales</taxon>
        <taxon>Persicobacteraceae</taxon>
        <taxon>Aureibacter</taxon>
    </lineage>
</organism>
<comment type="catalytic activity">
    <reaction evidence="1">
        <text>ATP + protein L-histidine = ADP + protein N-phospho-L-histidine.</text>
        <dbReference type="EC" id="2.7.13.3"/>
    </reaction>
</comment>
<protein>
    <recommendedName>
        <fullName evidence="2">histidine kinase</fullName>
        <ecNumber evidence="2">2.7.13.3</ecNumber>
    </recommendedName>
</protein>
<dbReference type="Proteomes" id="UP001185092">
    <property type="component" value="Unassembled WGS sequence"/>
</dbReference>
<comment type="caution">
    <text evidence="10">The sequence shown here is derived from an EMBL/GenBank/DDBJ whole genome shotgun (WGS) entry which is preliminary data.</text>
</comment>
<dbReference type="PANTHER" id="PTHR42878:SF7">
    <property type="entry name" value="SENSOR HISTIDINE KINASE GLRK"/>
    <property type="match status" value="1"/>
</dbReference>
<name>A0AAE4BRJ6_9BACT</name>
<keyword evidence="8" id="KW-1133">Transmembrane helix</keyword>
<evidence type="ECO:0000256" key="7">
    <source>
        <dbReference type="ARBA" id="ARBA00023012"/>
    </source>
</evidence>
<keyword evidence="4" id="KW-0547">Nucleotide-binding</keyword>
<keyword evidence="6" id="KW-0067">ATP-binding</keyword>
<keyword evidence="5 10" id="KW-0418">Kinase</keyword>
<feature type="transmembrane region" description="Helical" evidence="8">
    <location>
        <begin position="30"/>
        <end position="46"/>
    </location>
</feature>
<evidence type="ECO:0000256" key="6">
    <source>
        <dbReference type="ARBA" id="ARBA00022840"/>
    </source>
</evidence>
<dbReference type="SUPFAM" id="SSF55874">
    <property type="entry name" value="ATPase domain of HSP90 chaperone/DNA topoisomerase II/histidine kinase"/>
    <property type="match status" value="1"/>
</dbReference>
<evidence type="ECO:0000256" key="1">
    <source>
        <dbReference type="ARBA" id="ARBA00000085"/>
    </source>
</evidence>
<evidence type="ECO:0000256" key="3">
    <source>
        <dbReference type="ARBA" id="ARBA00022679"/>
    </source>
</evidence>
<dbReference type="InterPro" id="IPR050351">
    <property type="entry name" value="BphY/WalK/GraS-like"/>
</dbReference>
<dbReference type="SMART" id="SM00387">
    <property type="entry name" value="HATPase_c"/>
    <property type="match status" value="1"/>
</dbReference>
<dbReference type="GO" id="GO:0030295">
    <property type="term" value="F:protein kinase activator activity"/>
    <property type="evidence" value="ECO:0007669"/>
    <property type="project" value="TreeGrafter"/>
</dbReference>
<dbReference type="InterPro" id="IPR003594">
    <property type="entry name" value="HATPase_dom"/>
</dbReference>
<evidence type="ECO:0000256" key="4">
    <source>
        <dbReference type="ARBA" id="ARBA00022741"/>
    </source>
</evidence>
<dbReference type="Gene3D" id="3.30.565.10">
    <property type="entry name" value="Histidine kinase-like ATPase, C-terminal domain"/>
    <property type="match status" value="1"/>
</dbReference>
<dbReference type="GO" id="GO:0005524">
    <property type="term" value="F:ATP binding"/>
    <property type="evidence" value="ECO:0007669"/>
    <property type="project" value="UniProtKB-KW"/>
</dbReference>
<keyword evidence="11" id="KW-1185">Reference proteome</keyword>